<evidence type="ECO:0000313" key="3">
    <source>
        <dbReference type="Proteomes" id="UP001329825"/>
    </source>
</evidence>
<feature type="compositionally biased region" description="Polar residues" evidence="1">
    <location>
        <begin position="428"/>
        <end position="448"/>
    </location>
</feature>
<evidence type="ECO:0000256" key="1">
    <source>
        <dbReference type="SAM" id="MobiDB-lite"/>
    </source>
</evidence>
<proteinExistence type="predicted"/>
<gene>
    <name evidence="2" type="ORF">IL334_006819</name>
</gene>
<feature type="compositionally biased region" description="Low complexity" evidence="1">
    <location>
        <begin position="236"/>
        <end position="248"/>
    </location>
</feature>
<feature type="compositionally biased region" description="Polar residues" evidence="1">
    <location>
        <begin position="385"/>
        <end position="397"/>
    </location>
</feature>
<accession>A0ABZ1D7D9</accession>
<feature type="region of interest" description="Disordered" evidence="1">
    <location>
        <begin position="507"/>
        <end position="540"/>
    </location>
</feature>
<organism evidence="2 3">
    <name type="scientific">Kwoniella shivajii</name>
    <dbReference type="NCBI Taxonomy" id="564305"/>
    <lineage>
        <taxon>Eukaryota</taxon>
        <taxon>Fungi</taxon>
        <taxon>Dikarya</taxon>
        <taxon>Basidiomycota</taxon>
        <taxon>Agaricomycotina</taxon>
        <taxon>Tremellomycetes</taxon>
        <taxon>Tremellales</taxon>
        <taxon>Cryptococcaceae</taxon>
        <taxon>Kwoniella</taxon>
    </lineage>
</organism>
<protein>
    <submittedName>
        <fullName evidence="2">Uncharacterized protein</fullName>
    </submittedName>
</protein>
<feature type="compositionally biased region" description="Basic and acidic residues" evidence="1">
    <location>
        <begin position="37"/>
        <end position="56"/>
    </location>
</feature>
<reference evidence="2 3" key="1">
    <citation type="submission" date="2024-01" db="EMBL/GenBank/DDBJ databases">
        <title>Comparative genomics of Cryptococcus and Kwoniella reveals pathogenesis evolution and contrasting modes of karyotype evolution via chromosome fusion or intercentromeric recombination.</title>
        <authorList>
            <person name="Coelho M.A."/>
            <person name="David-Palma M."/>
            <person name="Shea T."/>
            <person name="Bowers K."/>
            <person name="McGinley-Smith S."/>
            <person name="Mohammad A.W."/>
            <person name="Gnirke A."/>
            <person name="Yurkov A.M."/>
            <person name="Nowrousian M."/>
            <person name="Sun S."/>
            <person name="Cuomo C.A."/>
            <person name="Heitman J."/>
        </authorList>
    </citation>
    <scope>NUCLEOTIDE SEQUENCE [LARGE SCALE GENOMIC DNA]</scope>
    <source>
        <strain evidence="2">CBS 11374</strain>
    </source>
</reference>
<dbReference type="Proteomes" id="UP001329825">
    <property type="component" value="Chromosome 9"/>
</dbReference>
<feature type="compositionally biased region" description="Polar residues" evidence="1">
    <location>
        <begin position="284"/>
        <end position="298"/>
    </location>
</feature>
<dbReference type="EMBL" id="CP141889">
    <property type="protein sequence ID" value="WRT69828.1"/>
    <property type="molecule type" value="Genomic_DNA"/>
</dbReference>
<feature type="region of interest" description="Disordered" evidence="1">
    <location>
        <begin position="361"/>
        <end position="448"/>
    </location>
</feature>
<dbReference type="RefSeq" id="XP_062794567.1">
    <property type="nucleotide sequence ID" value="XM_062938516.1"/>
</dbReference>
<evidence type="ECO:0000313" key="2">
    <source>
        <dbReference type="EMBL" id="WRT69828.1"/>
    </source>
</evidence>
<feature type="region of interest" description="Disordered" evidence="1">
    <location>
        <begin position="110"/>
        <end position="266"/>
    </location>
</feature>
<feature type="region of interest" description="Disordered" evidence="1">
    <location>
        <begin position="19"/>
        <end position="68"/>
    </location>
</feature>
<keyword evidence="3" id="KW-1185">Reference proteome</keyword>
<name>A0ABZ1D7D9_9TREE</name>
<dbReference type="GeneID" id="87958949"/>
<feature type="compositionally biased region" description="Low complexity" evidence="1">
    <location>
        <begin position="175"/>
        <end position="189"/>
    </location>
</feature>
<feature type="region of interest" description="Disordered" evidence="1">
    <location>
        <begin position="284"/>
        <end position="312"/>
    </location>
</feature>
<sequence>MSSSSSACNLSEADSILNRAETAGNFPNERGQAQRNATDKSLVDTMNEDKDDKGKETASIVNDSDTGIGKVVTDLNEEDHIDGLLSPTSQLSFLDKEDHSTPLMTAVVASDREVHEEAQGNINRLAYKSVMSNKGDNRNSSENNMKTHSNNLSPGDLTRQDPASLPLPLSPPSTPSANANPSPSPATSTFSAENPLPASRYPIPHRRPKGWITSLNHPRAVSNFPPDRDQIPLTPPRSSSTSDLPPSHSRNRVTSVQVHQQPYQGRRVSGAMQYAFHPTIHNQLSQAQDEQSTGQDQSDLPGVEGDSDEESIGIETLSLEEETRIRYEVGLSQDQDEVWMSYVRNQLSALFPDFFEMNPGSLNPPLPPRTDHGQVSTMDDIFPSANDNSSLRPNTPGENGLRHFDDAPSQDYSSPNNGGGEEEDLFSPTANRSFTTADTSSLATPPLQSNAAMLRGNVIVPNVRDEISGLREEIERLRDVVGGLAQGLGGNQNQPVNVDEVDNTASQVEETTDDDQESAREQDMSDQGAGSRRQLVLSEETKDERQLISEAFKRTAGISVEIIRILDRQYHDTSHDGTQPHTVHREDDEVFSASNLLVILDYVISMSSRY</sequence>
<feature type="compositionally biased region" description="Polar residues" evidence="1">
    <location>
        <begin position="130"/>
        <end position="153"/>
    </location>
</feature>
<feature type="compositionally biased region" description="Polar residues" evidence="1">
    <location>
        <begin position="252"/>
        <end position="263"/>
    </location>
</feature>